<dbReference type="InterPro" id="IPR013126">
    <property type="entry name" value="Hsp_70_fam"/>
</dbReference>
<dbReference type="FunFam" id="1.20.1270.10:FF:000002">
    <property type="entry name" value="Heat shock 70 kDa protein 4"/>
    <property type="match status" value="1"/>
</dbReference>
<evidence type="ECO:0000256" key="1">
    <source>
        <dbReference type="ARBA" id="ARBA00022741"/>
    </source>
</evidence>
<dbReference type="Gene3D" id="1.20.1270.10">
    <property type="match status" value="1"/>
</dbReference>
<dbReference type="Gene3D" id="3.30.30.30">
    <property type="match status" value="1"/>
</dbReference>
<dbReference type="GO" id="GO:0005524">
    <property type="term" value="F:ATP binding"/>
    <property type="evidence" value="ECO:0007669"/>
    <property type="project" value="UniProtKB-KW"/>
</dbReference>
<accession>A0ABD1Y2X1</accession>
<dbReference type="InterPro" id="IPR043129">
    <property type="entry name" value="ATPase_NBD"/>
</dbReference>
<protein>
    <recommendedName>
        <fullName evidence="5">Heat shock protein 70</fullName>
    </recommendedName>
</protein>
<proteinExistence type="predicted"/>
<dbReference type="AlphaFoldDB" id="A0ABD1Y2X1"/>
<dbReference type="InterPro" id="IPR029048">
    <property type="entry name" value="HSP70_C_sf"/>
</dbReference>
<evidence type="ECO:0008006" key="5">
    <source>
        <dbReference type="Google" id="ProtNLM"/>
    </source>
</evidence>
<organism evidence="3 4">
    <name type="scientific">Riccia fluitans</name>
    <dbReference type="NCBI Taxonomy" id="41844"/>
    <lineage>
        <taxon>Eukaryota</taxon>
        <taxon>Viridiplantae</taxon>
        <taxon>Streptophyta</taxon>
        <taxon>Embryophyta</taxon>
        <taxon>Marchantiophyta</taxon>
        <taxon>Marchantiopsida</taxon>
        <taxon>Marchantiidae</taxon>
        <taxon>Marchantiales</taxon>
        <taxon>Ricciaceae</taxon>
        <taxon>Riccia</taxon>
    </lineage>
</organism>
<comment type="caution">
    <text evidence="3">The sequence shown here is derived from an EMBL/GenBank/DDBJ whole genome shotgun (WGS) entry which is preliminary data.</text>
</comment>
<gene>
    <name evidence="3" type="ORF">R1flu_001310</name>
</gene>
<dbReference type="Gene3D" id="3.90.640.10">
    <property type="entry name" value="Actin, Chain A, domain 4"/>
    <property type="match status" value="1"/>
</dbReference>
<name>A0ABD1Y2X1_9MARC</name>
<keyword evidence="4" id="KW-1185">Reference proteome</keyword>
<sequence length="464" mass="51894">MSVVGLDLGNEKCIIGVARQRGIDVVLNDEGRRETPAMVSFSDKQRYIGTAAASTATMNPKNSVSQIKRLIGRRFRDPEKRKSLGTTVLDCVVGIPVHFSELQRRAYLDAAAIAGLRPLRLMHETTATALAYGIYKPDLPDDEPFNVVFVDIGHANEEILSASTEARLNIEWLMDDKDVNGHMKREFDCLTADLLERVKFLFEKALVESGLPLEKIGAVEVVGSGSRIPAILRILASVFRKEPSRTLNASECIARGCALQCAMMIPTFKVRHFEVRDSFPVSIGLTWKEVPFEARNIVFGKGSSLRSAKVLTFQRSGTLLINVFYADASNLPPGAALKVGTYQIGPLKTNKFEKANLKLKIRLDIHGTQFVEPASKAVEKEREMALQDRMIEEMKEKNNAVEAYVYDMKNKLSDTLEDFTSERESEELGSLLQQTELWLYEEGEDETENVYITKLAELKKVRIG</sequence>
<dbReference type="SUPFAM" id="SSF53067">
    <property type="entry name" value="Actin-like ATPase domain"/>
    <property type="match status" value="2"/>
</dbReference>
<reference evidence="3 4" key="1">
    <citation type="submission" date="2024-09" db="EMBL/GenBank/DDBJ databases">
        <title>Chromosome-scale assembly of Riccia fluitans.</title>
        <authorList>
            <person name="Paukszto L."/>
            <person name="Sawicki J."/>
            <person name="Karawczyk K."/>
            <person name="Piernik-Szablinska J."/>
            <person name="Szczecinska M."/>
            <person name="Mazdziarz M."/>
        </authorList>
    </citation>
    <scope>NUCLEOTIDE SEQUENCE [LARGE SCALE GENOMIC DNA]</scope>
    <source>
        <strain evidence="3">Rf_01</strain>
        <tissue evidence="3">Aerial parts of the thallus</tissue>
    </source>
</reference>
<evidence type="ECO:0000313" key="4">
    <source>
        <dbReference type="Proteomes" id="UP001605036"/>
    </source>
</evidence>
<evidence type="ECO:0000313" key="3">
    <source>
        <dbReference type="EMBL" id="KAL2621105.1"/>
    </source>
</evidence>
<dbReference type="PANTHER" id="PTHR45639">
    <property type="entry name" value="HSC70CB, ISOFORM G-RELATED"/>
    <property type="match status" value="1"/>
</dbReference>
<dbReference type="Proteomes" id="UP001605036">
    <property type="component" value="Unassembled WGS sequence"/>
</dbReference>
<dbReference type="EMBL" id="JBHFFA010000006">
    <property type="protein sequence ID" value="KAL2621105.1"/>
    <property type="molecule type" value="Genomic_DNA"/>
</dbReference>
<keyword evidence="1" id="KW-0547">Nucleotide-binding</keyword>
<dbReference type="Gene3D" id="3.30.420.40">
    <property type="match status" value="5"/>
</dbReference>
<dbReference type="Pfam" id="PF00012">
    <property type="entry name" value="HSP70"/>
    <property type="match status" value="3"/>
</dbReference>
<dbReference type="SUPFAM" id="SSF100934">
    <property type="entry name" value="Heat shock protein 70kD (HSP70), C-terminal subdomain"/>
    <property type="match status" value="1"/>
</dbReference>
<evidence type="ECO:0000256" key="2">
    <source>
        <dbReference type="ARBA" id="ARBA00022840"/>
    </source>
</evidence>
<dbReference type="PANTHER" id="PTHR45639:SF4">
    <property type="entry name" value="HSC70CB, ISOFORM G"/>
    <property type="match status" value="1"/>
</dbReference>
<dbReference type="FunFam" id="3.30.420.40:FF:000495">
    <property type="entry name" value="Heat shock protein 4b"/>
    <property type="match status" value="1"/>
</dbReference>
<keyword evidence="2" id="KW-0067">ATP-binding</keyword>